<evidence type="ECO:0000259" key="10">
    <source>
        <dbReference type="Pfam" id="PF17767"/>
    </source>
</evidence>
<dbReference type="InterPro" id="IPR041619">
    <property type="entry name" value="NAPRTase_C"/>
</dbReference>
<accession>E1IDZ2</accession>
<dbReference type="EMBL" id="ADVR01000048">
    <property type="protein sequence ID" value="EFO80603.1"/>
    <property type="molecule type" value="Genomic_DNA"/>
</dbReference>
<dbReference type="Proteomes" id="UP000054010">
    <property type="component" value="Unassembled WGS sequence"/>
</dbReference>
<organism evidence="12 13">
    <name type="scientific">Oscillochloris trichoides DG-6</name>
    <dbReference type="NCBI Taxonomy" id="765420"/>
    <lineage>
        <taxon>Bacteria</taxon>
        <taxon>Bacillati</taxon>
        <taxon>Chloroflexota</taxon>
        <taxon>Chloroflexia</taxon>
        <taxon>Chloroflexales</taxon>
        <taxon>Chloroflexineae</taxon>
        <taxon>Oscillochloridaceae</taxon>
        <taxon>Oscillochloris</taxon>
    </lineage>
</organism>
<evidence type="ECO:0000256" key="9">
    <source>
        <dbReference type="RuleBase" id="RU365100"/>
    </source>
</evidence>
<dbReference type="GO" id="GO:0016757">
    <property type="term" value="F:glycosyltransferase activity"/>
    <property type="evidence" value="ECO:0007669"/>
    <property type="project" value="UniProtKB-KW"/>
</dbReference>
<evidence type="ECO:0000256" key="3">
    <source>
        <dbReference type="ARBA" id="ARBA00013236"/>
    </source>
</evidence>
<comment type="pathway">
    <text evidence="1 9">Cofactor biosynthesis; NAD(+) biosynthesis; nicotinate D-ribonucleotide from nicotinate: step 1/1.</text>
</comment>
<name>E1IDZ2_9CHLR</name>
<dbReference type="GO" id="GO:0005829">
    <property type="term" value="C:cytosol"/>
    <property type="evidence" value="ECO:0007669"/>
    <property type="project" value="TreeGrafter"/>
</dbReference>
<dbReference type="eggNOG" id="COG1488">
    <property type="taxonomic scope" value="Bacteria"/>
</dbReference>
<comment type="caution">
    <text evidence="12">The sequence shown here is derived from an EMBL/GenBank/DDBJ whole genome shotgun (WGS) entry which is preliminary data.</text>
</comment>
<dbReference type="UniPathway" id="UPA00253">
    <property type="reaction ID" value="UER00457"/>
</dbReference>
<evidence type="ECO:0000313" key="12">
    <source>
        <dbReference type="EMBL" id="EFO80603.1"/>
    </source>
</evidence>
<dbReference type="OrthoDB" id="9770610at2"/>
<dbReference type="NCBIfam" id="TIGR01513">
    <property type="entry name" value="NAPRTase_put"/>
    <property type="match status" value="1"/>
</dbReference>
<dbReference type="CDD" id="cd01570">
    <property type="entry name" value="NAPRTase_A"/>
    <property type="match status" value="1"/>
</dbReference>
<dbReference type="NCBIfam" id="NF009131">
    <property type="entry name" value="PRK12484.1"/>
    <property type="match status" value="1"/>
</dbReference>
<dbReference type="SUPFAM" id="SSF54675">
    <property type="entry name" value="Nicotinate/Quinolinate PRTase N-terminal domain-like"/>
    <property type="match status" value="1"/>
</dbReference>
<dbReference type="GO" id="GO:0004516">
    <property type="term" value="F:nicotinate phosphoribosyltransferase activity"/>
    <property type="evidence" value="ECO:0007669"/>
    <property type="project" value="UniProtKB-UniRule"/>
</dbReference>
<gene>
    <name evidence="12" type="ORF">OSCT_1543</name>
</gene>
<dbReference type="GO" id="GO:0034355">
    <property type="term" value="P:NAD+ biosynthetic process via the salvage pathway"/>
    <property type="evidence" value="ECO:0007669"/>
    <property type="project" value="TreeGrafter"/>
</dbReference>
<dbReference type="AlphaFoldDB" id="E1IDZ2"/>
<comment type="PTM">
    <text evidence="9">Transiently phosphorylated on a His residue during the reaction cycle. Phosphorylation strongly increases the affinity for substrates and increases the rate of nicotinate D-ribonucleotide production. Dephosphorylation regenerates the low-affinity form of the enzyme, leading to product release.</text>
</comment>
<dbReference type="EC" id="6.3.4.21" evidence="3 9"/>
<keyword evidence="6 9" id="KW-0662">Pyridine nucleotide biosynthesis</keyword>
<evidence type="ECO:0000256" key="6">
    <source>
        <dbReference type="ARBA" id="ARBA00022642"/>
    </source>
</evidence>
<evidence type="ECO:0000259" key="11">
    <source>
        <dbReference type="Pfam" id="PF17956"/>
    </source>
</evidence>
<feature type="domain" description="Nicotinate phosphoribosyltransferase C-terminal" evidence="11">
    <location>
        <begin position="394"/>
        <end position="505"/>
    </location>
</feature>
<proteinExistence type="inferred from homology"/>
<reference evidence="12 13" key="1">
    <citation type="journal article" date="2011" name="J. Bacteriol.">
        <title>Draft genome sequence of the anoxygenic filamentous phototrophic bacterium Oscillochloris trichoides subsp. DG-6.</title>
        <authorList>
            <person name="Kuznetsov B.B."/>
            <person name="Ivanovsky R.N."/>
            <person name="Keppen O.I."/>
            <person name="Sukhacheva M.V."/>
            <person name="Bumazhkin B.K."/>
            <person name="Patutina E.O."/>
            <person name="Beletsky A.V."/>
            <person name="Mardanov A.V."/>
            <person name="Baslerov R.V."/>
            <person name="Panteleeva A.N."/>
            <person name="Kolganova T.V."/>
            <person name="Ravin N.V."/>
            <person name="Skryabin K.G."/>
        </authorList>
    </citation>
    <scope>NUCLEOTIDE SEQUENCE [LARGE SCALE GENOMIC DNA]</scope>
    <source>
        <strain evidence="12 13">DG-6</strain>
    </source>
</reference>
<keyword evidence="5 9" id="KW-0436">Ligase</keyword>
<dbReference type="PANTHER" id="PTHR11098:SF1">
    <property type="entry name" value="NICOTINATE PHOSPHORIBOSYLTRANSFERASE"/>
    <property type="match status" value="1"/>
</dbReference>
<evidence type="ECO:0000256" key="4">
    <source>
        <dbReference type="ARBA" id="ARBA00022553"/>
    </source>
</evidence>
<dbReference type="InterPro" id="IPR013785">
    <property type="entry name" value="Aldolase_TIM"/>
</dbReference>
<comment type="similarity">
    <text evidence="2 9">Belongs to the NAPRTase family.</text>
</comment>
<keyword evidence="4" id="KW-0597">Phosphoprotein</keyword>
<dbReference type="InterPro" id="IPR040727">
    <property type="entry name" value="NAPRTase_N"/>
</dbReference>
<dbReference type="NCBIfam" id="NF006695">
    <property type="entry name" value="PRK09243.1-2"/>
    <property type="match status" value="1"/>
</dbReference>
<comment type="function">
    <text evidence="9">Catalyzes the first step in the biosynthesis of NAD from nicotinic acid, the ATP-dependent synthesis of beta-nicotinate D-ribonucleotide from nicotinate and 5-phospho-D-ribose 1-phosphate.</text>
</comment>
<keyword evidence="7 9" id="KW-0808">Transferase</keyword>
<evidence type="ECO:0000256" key="2">
    <source>
        <dbReference type="ARBA" id="ARBA00010897"/>
    </source>
</evidence>
<dbReference type="InterPro" id="IPR036068">
    <property type="entry name" value="Nicotinate_pribotase-like_C"/>
</dbReference>
<dbReference type="PIRSF" id="PIRSF000484">
    <property type="entry name" value="NAPRT"/>
    <property type="match status" value="1"/>
</dbReference>
<dbReference type="Gene3D" id="3.20.20.70">
    <property type="entry name" value="Aldolase class I"/>
    <property type="match status" value="1"/>
</dbReference>
<dbReference type="SUPFAM" id="SSF51690">
    <property type="entry name" value="Nicotinate/Quinolinate PRTase C-terminal domain-like"/>
    <property type="match status" value="1"/>
</dbReference>
<evidence type="ECO:0000256" key="1">
    <source>
        <dbReference type="ARBA" id="ARBA00004952"/>
    </source>
</evidence>
<keyword evidence="12" id="KW-0328">Glycosyltransferase</keyword>
<feature type="domain" description="Nicotinate phosphoribosyltransferase N-terminal" evidence="10">
    <location>
        <begin position="13"/>
        <end position="149"/>
    </location>
</feature>
<dbReference type="InterPro" id="IPR007229">
    <property type="entry name" value="Nic_PRibTrfase-Fam"/>
</dbReference>
<sequence length="514" mass="57735">MNPANQRTAEGILFTDQYQLSMAQLYFRQGIHEQMAQFDHFYRRNPNYGLHEAGYCISAGLEWLVNWMQEVYFHPEDLAYLRSQRTRSGAQMFDEDFLAYLGEYGNFSQISLHAIPEGRVVHPNVPLSIVRGPLLMAQILETPLLNQLNYQTLIATKAARIREVSRAALVLEFGLRRGQERGANAGTRAALIGGADFTSNVGLSHVLGYPPKGTHAHAMVQVFLAMGHSELDAFRAYAECYPDDCLLLVDTVNTLESGVPNAIRVFEELRAQGHTPVGIRLDSGDLAYLAVQAAHMLDAAGFAQTSIVLSNDLDELSIWQIQSQIVDEAHRHAMDADAVIKRLIYGVGTRLVTSHGEGALGGVYKLVALQKDQVWHPAIKIADSPNKMTNPGLKQAWRLYDQRGQATADLITLEDEDPRQQPQITLRHHSDHSRHRTLHQHELTWIEPLLVEVLRNGQLVYDLPSLDAMRQTRIADVDRLDTGVRRIMNPHIYHVSLSPALWDLKQELLQAMGK</sequence>
<evidence type="ECO:0000313" key="13">
    <source>
        <dbReference type="Proteomes" id="UP000054010"/>
    </source>
</evidence>
<keyword evidence="13" id="KW-1185">Reference proteome</keyword>
<dbReference type="InterPro" id="IPR006405">
    <property type="entry name" value="Nic_PRibTrfase_pncB"/>
</dbReference>
<evidence type="ECO:0000256" key="5">
    <source>
        <dbReference type="ARBA" id="ARBA00022598"/>
    </source>
</evidence>
<protein>
    <recommendedName>
        <fullName evidence="3 9">Nicotinate phosphoribosyltransferase</fullName>
        <ecNumber evidence="3 9">6.3.4.21</ecNumber>
    </recommendedName>
</protein>
<dbReference type="Pfam" id="PF17956">
    <property type="entry name" value="NAPRTase_C"/>
    <property type="match status" value="1"/>
</dbReference>
<dbReference type="HOGENOM" id="CLU_025154_2_1_0"/>
<evidence type="ECO:0000256" key="8">
    <source>
        <dbReference type="ARBA" id="ARBA00048668"/>
    </source>
</evidence>
<comment type="catalytic activity">
    <reaction evidence="8 9">
        <text>5-phospho-alpha-D-ribose 1-diphosphate + nicotinate + ATP + H2O = nicotinate beta-D-ribonucleotide + ADP + phosphate + diphosphate</text>
        <dbReference type="Rhea" id="RHEA:36163"/>
        <dbReference type="ChEBI" id="CHEBI:15377"/>
        <dbReference type="ChEBI" id="CHEBI:30616"/>
        <dbReference type="ChEBI" id="CHEBI:32544"/>
        <dbReference type="ChEBI" id="CHEBI:33019"/>
        <dbReference type="ChEBI" id="CHEBI:43474"/>
        <dbReference type="ChEBI" id="CHEBI:57502"/>
        <dbReference type="ChEBI" id="CHEBI:58017"/>
        <dbReference type="ChEBI" id="CHEBI:456216"/>
        <dbReference type="EC" id="6.3.4.21"/>
    </reaction>
</comment>
<dbReference type="PANTHER" id="PTHR11098">
    <property type="entry name" value="NICOTINATE PHOSPHORIBOSYLTRANSFERASE"/>
    <property type="match status" value="1"/>
</dbReference>
<dbReference type="Gene3D" id="3.20.140.10">
    <property type="entry name" value="nicotinate phosphoribosyltransferase"/>
    <property type="match status" value="1"/>
</dbReference>
<dbReference type="Pfam" id="PF17767">
    <property type="entry name" value="NAPRTase_N"/>
    <property type="match status" value="1"/>
</dbReference>
<dbReference type="STRING" id="765420.OSCT_1543"/>
<evidence type="ECO:0000256" key="7">
    <source>
        <dbReference type="ARBA" id="ARBA00022679"/>
    </source>
</evidence>